<dbReference type="Proteomes" id="UP001157034">
    <property type="component" value="Unassembled WGS sequence"/>
</dbReference>
<accession>A0ABQ6K3J1</accession>
<keyword evidence="2" id="KW-0472">Membrane</keyword>
<evidence type="ECO:0000259" key="3">
    <source>
        <dbReference type="SMART" id="SM00460"/>
    </source>
</evidence>
<evidence type="ECO:0000256" key="1">
    <source>
        <dbReference type="SAM" id="MobiDB-lite"/>
    </source>
</evidence>
<dbReference type="RefSeq" id="WP_284252543.1">
    <property type="nucleotide sequence ID" value="NZ_BSVB01000001.1"/>
</dbReference>
<keyword evidence="5" id="KW-1185">Reference proteome</keyword>
<evidence type="ECO:0000313" key="4">
    <source>
        <dbReference type="EMBL" id="GMA93655.1"/>
    </source>
</evidence>
<dbReference type="SUPFAM" id="SSF54001">
    <property type="entry name" value="Cysteine proteinases"/>
    <property type="match status" value="1"/>
</dbReference>
<evidence type="ECO:0000313" key="5">
    <source>
        <dbReference type="Proteomes" id="UP001157034"/>
    </source>
</evidence>
<gene>
    <name evidence="4" type="ORF">GCM10025881_04790</name>
</gene>
<feature type="compositionally biased region" description="Low complexity" evidence="1">
    <location>
        <begin position="233"/>
        <end position="246"/>
    </location>
</feature>
<organism evidence="4 5">
    <name type="scientific">Pseudolysinimonas kribbensis</name>
    <dbReference type="NCBI Taxonomy" id="433641"/>
    <lineage>
        <taxon>Bacteria</taxon>
        <taxon>Bacillati</taxon>
        <taxon>Actinomycetota</taxon>
        <taxon>Actinomycetes</taxon>
        <taxon>Micrococcales</taxon>
        <taxon>Microbacteriaceae</taxon>
        <taxon>Pseudolysinimonas</taxon>
    </lineage>
</organism>
<dbReference type="InterPro" id="IPR052901">
    <property type="entry name" value="Bact_TGase-like"/>
</dbReference>
<feature type="domain" description="Transglutaminase-like" evidence="3">
    <location>
        <begin position="130"/>
        <end position="199"/>
    </location>
</feature>
<feature type="transmembrane region" description="Helical" evidence="2">
    <location>
        <begin position="261"/>
        <end position="282"/>
    </location>
</feature>
<dbReference type="Gene3D" id="3.10.620.30">
    <property type="match status" value="1"/>
</dbReference>
<dbReference type="Pfam" id="PF01841">
    <property type="entry name" value="Transglut_core"/>
    <property type="match status" value="1"/>
</dbReference>
<evidence type="ECO:0000256" key="2">
    <source>
        <dbReference type="SAM" id="Phobius"/>
    </source>
</evidence>
<protein>
    <recommendedName>
        <fullName evidence="3">Transglutaminase-like domain-containing protein</fullName>
    </recommendedName>
</protein>
<name>A0ABQ6K3J1_9MICO</name>
<dbReference type="EMBL" id="BSVB01000001">
    <property type="protein sequence ID" value="GMA93655.1"/>
    <property type="molecule type" value="Genomic_DNA"/>
</dbReference>
<reference evidence="5" key="1">
    <citation type="journal article" date="2019" name="Int. J. Syst. Evol. Microbiol.">
        <title>The Global Catalogue of Microorganisms (GCM) 10K type strain sequencing project: providing services to taxonomists for standard genome sequencing and annotation.</title>
        <authorList>
            <consortium name="The Broad Institute Genomics Platform"/>
            <consortium name="The Broad Institute Genome Sequencing Center for Infectious Disease"/>
            <person name="Wu L."/>
            <person name="Ma J."/>
        </authorList>
    </citation>
    <scope>NUCLEOTIDE SEQUENCE [LARGE SCALE GENOMIC DNA]</scope>
    <source>
        <strain evidence="5">NBRC 108894</strain>
    </source>
</reference>
<feature type="region of interest" description="Disordered" evidence="1">
    <location>
        <begin position="201"/>
        <end position="246"/>
    </location>
</feature>
<dbReference type="PANTHER" id="PTHR42736">
    <property type="entry name" value="PROTEIN-GLUTAMINE GAMMA-GLUTAMYLTRANSFERASE"/>
    <property type="match status" value="1"/>
</dbReference>
<keyword evidence="2" id="KW-0812">Transmembrane</keyword>
<proteinExistence type="predicted"/>
<sequence>MAAIDFTGARAAALDDDFFFNATTGTAADLHDLRAGDSYDLTGVLPEQPTTSQLGRATPGSAQVPRIGLMPDELVVHLDQYVQGKTTAGSRLLAAIDGLRREGYISHGLAGDEPPSRSGHAADRISELFTDPQMIGDAEQYAVAGALMARQLGFPARVVFGFAPQNQDGGTVTLTGADVTAWIEIDTAQYGWVALDPVPPVRPIPQQKPQDPDKVARPESIVPPPPDKVDQEQGQTTPDTSTDTPDGPSAALLLLLQVLRIGGWALAIVAVLLAPFALVVVAKVRRRRARRTARTPLERIRGGWDEFADAVVDHGYDPPPASTRSEVAGVVGVLPAGVLAAVADRAVFAPDESDEREADRVWDAVAELRASLDDGLTRRRRLWALVSVRSFARYHVRDLLRPGGARREEAR</sequence>
<dbReference type="InterPro" id="IPR002931">
    <property type="entry name" value="Transglutaminase-like"/>
</dbReference>
<dbReference type="PANTHER" id="PTHR42736:SF1">
    <property type="entry name" value="PROTEIN-GLUTAMINE GAMMA-GLUTAMYLTRANSFERASE"/>
    <property type="match status" value="1"/>
</dbReference>
<comment type="caution">
    <text evidence="4">The sequence shown here is derived from an EMBL/GenBank/DDBJ whole genome shotgun (WGS) entry which is preliminary data.</text>
</comment>
<keyword evidence="2" id="KW-1133">Transmembrane helix</keyword>
<dbReference type="SMART" id="SM00460">
    <property type="entry name" value="TGc"/>
    <property type="match status" value="1"/>
</dbReference>
<dbReference type="InterPro" id="IPR038765">
    <property type="entry name" value="Papain-like_cys_pep_sf"/>
</dbReference>